<reference evidence="1 2" key="1">
    <citation type="submission" date="2020-08" db="EMBL/GenBank/DDBJ databases">
        <title>Genomic Encyclopedia of Type Strains, Phase IV (KMG-IV): sequencing the most valuable type-strain genomes for metagenomic binning, comparative biology and taxonomic classification.</title>
        <authorList>
            <person name="Goeker M."/>
        </authorList>
    </citation>
    <scope>NUCLEOTIDE SEQUENCE [LARGE SCALE GENOMIC DNA]</scope>
    <source>
        <strain evidence="1 2">DSM 100397</strain>
    </source>
</reference>
<dbReference type="EMBL" id="JACJIS010000001">
    <property type="protein sequence ID" value="MBA9073221.1"/>
    <property type="molecule type" value="Genomic_DNA"/>
</dbReference>
<accession>A0ABR6DPJ1</accession>
<protein>
    <submittedName>
        <fullName evidence="1">Uncharacterized protein</fullName>
    </submittedName>
</protein>
<name>A0ABR6DPJ1_9FLAO</name>
<gene>
    <name evidence="1" type="ORF">GGR22_001347</name>
</gene>
<evidence type="ECO:0000313" key="2">
    <source>
        <dbReference type="Proteomes" id="UP000555003"/>
    </source>
</evidence>
<keyword evidence="2" id="KW-1185">Reference proteome</keyword>
<organism evidence="1 2">
    <name type="scientific">Flavobacterium gossypii</name>
    <dbReference type="NCBI Taxonomy" id="1646119"/>
    <lineage>
        <taxon>Bacteria</taxon>
        <taxon>Pseudomonadati</taxon>
        <taxon>Bacteroidota</taxon>
        <taxon>Flavobacteriia</taxon>
        <taxon>Flavobacteriales</taxon>
        <taxon>Flavobacteriaceae</taxon>
        <taxon>Flavobacterium</taxon>
    </lineage>
</organism>
<dbReference type="RefSeq" id="WP_182493027.1">
    <property type="nucleotide sequence ID" value="NZ_JACJIS010000001.1"/>
</dbReference>
<sequence length="157" mass="18224">MAIWQYTFQILPKESLSTLSADSYFGISENLFDDESYWKLYLIKRNFFHAIQKILPKNKSWSSEIDLYGHQESNCFEVISDNEGNVISVSFRIDFTTNYESILSNILEFCGLNGLVILDERIKIVPWNYEQAQSVIMTSPQVKKYNQLLKKGKDLGS</sequence>
<evidence type="ECO:0000313" key="1">
    <source>
        <dbReference type="EMBL" id="MBA9073221.1"/>
    </source>
</evidence>
<proteinExistence type="predicted"/>
<dbReference type="Proteomes" id="UP000555003">
    <property type="component" value="Unassembled WGS sequence"/>
</dbReference>
<comment type="caution">
    <text evidence="1">The sequence shown here is derived from an EMBL/GenBank/DDBJ whole genome shotgun (WGS) entry which is preliminary data.</text>
</comment>